<dbReference type="EMBL" id="JTEO01000004">
    <property type="protein sequence ID" value="MCQ6963030.1"/>
    <property type="molecule type" value="Genomic_DNA"/>
</dbReference>
<comment type="caution">
    <text evidence="3">The sequence shown here is derived from an EMBL/GenBank/DDBJ whole genome shotgun (WGS) entry which is preliminary data.</text>
</comment>
<dbReference type="InterPro" id="IPR013561">
    <property type="entry name" value="FilR1_middle_dom"/>
</dbReference>
<evidence type="ECO:0000259" key="1">
    <source>
        <dbReference type="Pfam" id="PF08350"/>
    </source>
</evidence>
<dbReference type="InterPro" id="IPR057527">
    <property type="entry name" value="HVO_A0261-like_N"/>
</dbReference>
<dbReference type="SUPFAM" id="SSF46785">
    <property type="entry name" value="Winged helix' DNA-binding domain"/>
    <property type="match status" value="1"/>
</dbReference>
<accession>A0AAE3HAK5</accession>
<dbReference type="AlphaFoldDB" id="A0AAE3HAK5"/>
<evidence type="ECO:0000313" key="3">
    <source>
        <dbReference type="EMBL" id="MCQ6963030.1"/>
    </source>
</evidence>
<protein>
    <submittedName>
        <fullName evidence="3">Transcriptional regulator</fullName>
    </submittedName>
</protein>
<name>A0AAE3HAK5_9EURY</name>
<feature type="domain" description="HVO-A0261-like N-terminal" evidence="2">
    <location>
        <begin position="9"/>
        <end position="83"/>
    </location>
</feature>
<dbReference type="RefSeq" id="WP_256622916.1">
    <property type="nucleotide sequence ID" value="NZ_JTEO01000004.1"/>
</dbReference>
<sequence length="260" mass="29849">MKKLLLDVIFASEKRNRVILLLQKGPLEMKVLLRELDTTRQALLPQIRILEDHHLVAGSNDSYELTAIGRLIADKMGPLLGTLAVLDNDVDYWGKHWIDFIPAHLLERISDIRGCSIVQPSLMNLYEMNMDFIESAKRSGSLFFISSFMQPNFSQILRQFVENNIDVSIIVNRELLDKMKRESHVSFNKFISTGRVRFYLYPGEFKFLSLSLSDDCAVLRLFTIGGGFSNKQLVCCTPEARGWNKDLFDHYLKDSIPITD</sequence>
<dbReference type="InterPro" id="IPR036390">
    <property type="entry name" value="WH_DNA-bd_sf"/>
</dbReference>
<reference evidence="3 4" key="1">
    <citation type="journal article" date="2011" name="Appl. Environ. Microbiol.">
        <title>Methanogenic archaea isolated from Taiwan's Chelungpu fault.</title>
        <authorList>
            <person name="Wu S.Y."/>
            <person name="Lai M.C."/>
        </authorList>
    </citation>
    <scope>NUCLEOTIDE SEQUENCE [LARGE SCALE GENOMIC DNA]</scope>
    <source>
        <strain evidence="3 4">St545Mb</strain>
    </source>
</reference>
<evidence type="ECO:0000313" key="4">
    <source>
        <dbReference type="Proteomes" id="UP001206983"/>
    </source>
</evidence>
<feature type="domain" description="Methanogenesis regulatory protein FilR1 middle" evidence="1">
    <location>
        <begin position="126"/>
        <end position="253"/>
    </location>
</feature>
<gene>
    <name evidence="3" type="ORF">PV02_08245</name>
</gene>
<dbReference type="InterPro" id="IPR016490">
    <property type="entry name" value="Tscrpt_reg_HTH_AF0396-typ3"/>
</dbReference>
<dbReference type="Pfam" id="PF08350">
    <property type="entry name" value="FilR1_middle"/>
    <property type="match status" value="1"/>
</dbReference>
<keyword evidence="4" id="KW-1185">Reference proteome</keyword>
<dbReference type="Pfam" id="PF25213">
    <property type="entry name" value="HVO_A0261_N"/>
    <property type="match status" value="1"/>
</dbReference>
<evidence type="ECO:0000259" key="2">
    <source>
        <dbReference type="Pfam" id="PF25213"/>
    </source>
</evidence>
<dbReference type="PIRSF" id="PIRSF006692">
    <property type="entry name" value="TF_HTH_AF0396_prd"/>
    <property type="match status" value="1"/>
</dbReference>
<dbReference type="Proteomes" id="UP001206983">
    <property type="component" value="Unassembled WGS sequence"/>
</dbReference>
<organism evidence="3 4">
    <name type="scientific">Methanolobus chelungpuianus</name>
    <dbReference type="NCBI Taxonomy" id="502115"/>
    <lineage>
        <taxon>Archaea</taxon>
        <taxon>Methanobacteriati</taxon>
        <taxon>Methanobacteriota</taxon>
        <taxon>Stenosarchaea group</taxon>
        <taxon>Methanomicrobia</taxon>
        <taxon>Methanosarcinales</taxon>
        <taxon>Methanosarcinaceae</taxon>
        <taxon>Methanolobus</taxon>
    </lineage>
</organism>
<proteinExistence type="predicted"/>